<proteinExistence type="predicted"/>
<feature type="domain" description="Major facilitator superfamily (MFS) profile" evidence="6">
    <location>
        <begin position="20"/>
        <end position="466"/>
    </location>
</feature>
<accession>A0ABX8RKC8</accession>
<reference evidence="7 8" key="1">
    <citation type="submission" date="2021-07" db="EMBL/GenBank/DDBJ databases">
        <title>Whole Genome Sequence of Nocardia Iowensis.</title>
        <authorList>
            <person name="Lamm A."/>
            <person name="Collins-Fairclough A.M."/>
            <person name="Bunk B."/>
            <person name="Sproer C."/>
        </authorList>
    </citation>
    <scope>NUCLEOTIDE SEQUENCE [LARGE SCALE GENOMIC DNA]</scope>
    <source>
        <strain evidence="7 8">NRRL 5646</strain>
    </source>
</reference>
<feature type="transmembrane region" description="Helical" evidence="5">
    <location>
        <begin position="54"/>
        <end position="75"/>
    </location>
</feature>
<dbReference type="PANTHER" id="PTHR42718:SF48">
    <property type="entry name" value="CONSERVED TWO-DOMAIN MEMBRANE PROTEIN-RELATED"/>
    <property type="match status" value="1"/>
</dbReference>
<evidence type="ECO:0000313" key="8">
    <source>
        <dbReference type="Proteomes" id="UP000694257"/>
    </source>
</evidence>
<keyword evidence="2 5" id="KW-0812">Transmembrane</keyword>
<evidence type="ECO:0000256" key="3">
    <source>
        <dbReference type="ARBA" id="ARBA00022989"/>
    </source>
</evidence>
<feature type="transmembrane region" description="Helical" evidence="5">
    <location>
        <begin position="146"/>
        <end position="171"/>
    </location>
</feature>
<evidence type="ECO:0000256" key="5">
    <source>
        <dbReference type="SAM" id="Phobius"/>
    </source>
</evidence>
<comment type="subcellular location">
    <subcellularLocation>
        <location evidence="1">Membrane</location>
        <topology evidence="1">Multi-pass membrane protein</topology>
    </subcellularLocation>
</comment>
<keyword evidence="3 5" id="KW-1133">Transmembrane helix</keyword>
<evidence type="ECO:0000256" key="2">
    <source>
        <dbReference type="ARBA" id="ARBA00022692"/>
    </source>
</evidence>
<evidence type="ECO:0000256" key="1">
    <source>
        <dbReference type="ARBA" id="ARBA00004141"/>
    </source>
</evidence>
<dbReference type="CDD" id="cd17321">
    <property type="entry name" value="MFS_MMR_MDR_like"/>
    <property type="match status" value="1"/>
</dbReference>
<feature type="transmembrane region" description="Helical" evidence="5">
    <location>
        <begin position="406"/>
        <end position="427"/>
    </location>
</feature>
<feature type="transmembrane region" description="Helical" evidence="5">
    <location>
        <begin position="239"/>
        <end position="255"/>
    </location>
</feature>
<organism evidence="7 8">
    <name type="scientific">Nocardia iowensis</name>
    <dbReference type="NCBI Taxonomy" id="204891"/>
    <lineage>
        <taxon>Bacteria</taxon>
        <taxon>Bacillati</taxon>
        <taxon>Actinomycetota</taxon>
        <taxon>Actinomycetes</taxon>
        <taxon>Mycobacteriales</taxon>
        <taxon>Nocardiaceae</taxon>
        <taxon>Nocardia</taxon>
    </lineage>
</organism>
<feature type="transmembrane region" description="Helical" evidence="5">
    <location>
        <begin position="20"/>
        <end position="42"/>
    </location>
</feature>
<feature type="transmembrane region" description="Helical" evidence="5">
    <location>
        <begin position="177"/>
        <end position="197"/>
    </location>
</feature>
<keyword evidence="4 5" id="KW-0472">Membrane</keyword>
<gene>
    <name evidence="7" type="ORF">KV110_32355</name>
</gene>
<feature type="transmembrane region" description="Helical" evidence="5">
    <location>
        <begin position="209"/>
        <end position="227"/>
    </location>
</feature>
<dbReference type="InterPro" id="IPR020846">
    <property type="entry name" value="MFS_dom"/>
</dbReference>
<feature type="transmembrane region" description="Helical" evidence="5">
    <location>
        <begin position="339"/>
        <end position="358"/>
    </location>
</feature>
<dbReference type="Proteomes" id="UP000694257">
    <property type="component" value="Chromosome"/>
</dbReference>
<name>A0ABX8RKC8_NOCIO</name>
<evidence type="ECO:0000256" key="4">
    <source>
        <dbReference type="ARBA" id="ARBA00023136"/>
    </source>
</evidence>
<dbReference type="PROSITE" id="PS50850">
    <property type="entry name" value="MFS"/>
    <property type="match status" value="1"/>
</dbReference>
<feature type="transmembrane region" description="Helical" evidence="5">
    <location>
        <begin position="304"/>
        <end position="327"/>
    </location>
</feature>
<keyword evidence="8" id="KW-1185">Reference proteome</keyword>
<feature type="transmembrane region" description="Helical" evidence="5">
    <location>
        <begin position="87"/>
        <end position="110"/>
    </location>
</feature>
<feature type="transmembrane region" description="Helical" evidence="5">
    <location>
        <begin position="275"/>
        <end position="292"/>
    </location>
</feature>
<dbReference type="RefSeq" id="WP_218470956.1">
    <property type="nucleotide sequence ID" value="NZ_BAABJN010000006.1"/>
</dbReference>
<feature type="transmembrane region" description="Helical" evidence="5">
    <location>
        <begin position="370"/>
        <end position="394"/>
    </location>
</feature>
<dbReference type="PANTHER" id="PTHR42718">
    <property type="entry name" value="MAJOR FACILITATOR SUPERFAMILY MULTIDRUG TRANSPORTER MFSC"/>
    <property type="match status" value="1"/>
</dbReference>
<feature type="transmembrane region" description="Helical" evidence="5">
    <location>
        <begin position="439"/>
        <end position="463"/>
    </location>
</feature>
<feature type="transmembrane region" description="Helical" evidence="5">
    <location>
        <begin position="116"/>
        <end position="134"/>
    </location>
</feature>
<dbReference type="EMBL" id="CP078145">
    <property type="protein sequence ID" value="QXN90084.1"/>
    <property type="molecule type" value="Genomic_DNA"/>
</dbReference>
<dbReference type="InterPro" id="IPR011701">
    <property type="entry name" value="MFS"/>
</dbReference>
<protein>
    <submittedName>
        <fullName evidence="7">MFS transporter</fullName>
    </submittedName>
</protein>
<evidence type="ECO:0000313" key="7">
    <source>
        <dbReference type="EMBL" id="QXN90084.1"/>
    </source>
</evidence>
<evidence type="ECO:0000259" key="6">
    <source>
        <dbReference type="PROSITE" id="PS50850"/>
    </source>
</evidence>
<dbReference type="Pfam" id="PF07690">
    <property type="entry name" value="MFS_1"/>
    <property type="match status" value="1"/>
</dbReference>
<sequence length="478" mass="48554">MADAGLEQTRTAGGVDPARVLAMCSGITFMAFLDFTVVNIAFPDILADFELTSLSTLTWIVSGYAVMFAALLAPAGRVADSIDRRAVLLWSLVVFTLASLICGVAPSVGWLIAGRFLQGAAAGGMIPAALGLILSTTPRERIPRAVATWGAAAGFSAVVGPAVGGVLLRVLDWRWVFFINLPIGAALLAGGLVVLPGHVKAAGSRLPDAIGSIALGLGIACIVSALTEGDQWGWRDVRTIGLGVIGLLLIGAALLRSRAHAAPAIDLAVWRNPTYTIATLGLGMLSAMMFAWNLAAPLFATTIWHWTILETAGALGIGAVASVVGSLSAGRLTNPATQVKVAILACLLFAGSNAIWASDLFGSRSNFWGGWLPAALLGGAGLGLGFACLSTLAAGSIPPLKFAGGLGMTVAFRQVGGAVGVAGFAAIMVSSAEPGSLSAFHHVFVAAIAVNIICALLVSALLGQRLGLRAGARTGTGA</sequence>